<accession>A0AAV7IM69</accession>
<evidence type="ECO:0000256" key="1">
    <source>
        <dbReference type="SAM" id="SignalP"/>
    </source>
</evidence>
<keyword evidence="1" id="KW-0732">Signal</keyword>
<dbReference type="Proteomes" id="UP000826195">
    <property type="component" value="Unassembled WGS sequence"/>
</dbReference>
<feature type="chain" id="PRO_5043361466" evidence="1">
    <location>
        <begin position="17"/>
        <end position="146"/>
    </location>
</feature>
<sequence length="146" mass="16128">MCKLFLISLILTSSLSLSFSINNSNLEENEDLYELNLIGNESDVVTFVKDGWTKLPTRGIPTEGVLVKSGYVKCAKVKIADTERRYTIVARYSTIKPNQVFHCTISVMTTQTEPLDINCLVGTFAASVDPPDYEDGNDAFSAVFTC</sequence>
<reference evidence="2 3" key="1">
    <citation type="journal article" date="2021" name="J. Hered.">
        <title>A chromosome-level genome assembly of the parasitoid wasp, Cotesia glomerata (Hymenoptera: Braconidae).</title>
        <authorList>
            <person name="Pinto B.J."/>
            <person name="Weis J.J."/>
            <person name="Gamble T."/>
            <person name="Ode P.J."/>
            <person name="Paul R."/>
            <person name="Zaspel J.M."/>
        </authorList>
    </citation>
    <scope>NUCLEOTIDE SEQUENCE [LARGE SCALE GENOMIC DNA]</scope>
    <source>
        <strain evidence="2">CgM1</strain>
    </source>
</reference>
<organism evidence="2 3">
    <name type="scientific">Cotesia glomerata</name>
    <name type="common">Lepidopteran parasitic wasp</name>
    <name type="synonym">Apanteles glomeratus</name>
    <dbReference type="NCBI Taxonomy" id="32391"/>
    <lineage>
        <taxon>Eukaryota</taxon>
        <taxon>Metazoa</taxon>
        <taxon>Ecdysozoa</taxon>
        <taxon>Arthropoda</taxon>
        <taxon>Hexapoda</taxon>
        <taxon>Insecta</taxon>
        <taxon>Pterygota</taxon>
        <taxon>Neoptera</taxon>
        <taxon>Endopterygota</taxon>
        <taxon>Hymenoptera</taxon>
        <taxon>Apocrita</taxon>
        <taxon>Ichneumonoidea</taxon>
        <taxon>Braconidae</taxon>
        <taxon>Microgastrinae</taxon>
        <taxon>Cotesia</taxon>
    </lineage>
</organism>
<proteinExistence type="predicted"/>
<protein>
    <submittedName>
        <fullName evidence="2">Uncharacterized protein</fullName>
    </submittedName>
</protein>
<dbReference type="EMBL" id="JAHXZJ010001119">
    <property type="protein sequence ID" value="KAH0554683.1"/>
    <property type="molecule type" value="Genomic_DNA"/>
</dbReference>
<keyword evidence="3" id="KW-1185">Reference proteome</keyword>
<evidence type="ECO:0000313" key="2">
    <source>
        <dbReference type="EMBL" id="KAH0554683.1"/>
    </source>
</evidence>
<gene>
    <name evidence="2" type="ORF">KQX54_012265</name>
</gene>
<evidence type="ECO:0000313" key="3">
    <source>
        <dbReference type="Proteomes" id="UP000826195"/>
    </source>
</evidence>
<feature type="signal peptide" evidence="1">
    <location>
        <begin position="1"/>
        <end position="16"/>
    </location>
</feature>
<dbReference type="AlphaFoldDB" id="A0AAV7IM69"/>
<name>A0AAV7IM69_COTGL</name>
<comment type="caution">
    <text evidence="2">The sequence shown here is derived from an EMBL/GenBank/DDBJ whole genome shotgun (WGS) entry which is preliminary data.</text>
</comment>